<evidence type="ECO:0000256" key="2">
    <source>
        <dbReference type="ARBA" id="ARBA00009645"/>
    </source>
</evidence>
<gene>
    <name evidence="12" type="ORF">M5K25_027995</name>
</gene>
<keyword evidence="4" id="KW-0132">Cell division</keyword>
<evidence type="ECO:0000313" key="12">
    <source>
        <dbReference type="EMBL" id="KAL0903604.1"/>
    </source>
</evidence>
<keyword evidence="8" id="KW-0206">Cytoskeleton</keyword>
<dbReference type="PANTHER" id="PTHR19378">
    <property type="entry name" value="GOLGIN- RELATED"/>
    <property type="match status" value="1"/>
</dbReference>
<dbReference type="PRINTS" id="PR02089">
    <property type="entry name" value="HAUSAUGMINL3"/>
</dbReference>
<sequence length="616" mass="69877">MSGARLCSVLGELGIGGHGSFEPDSFEWPFQYEEVAPVLDWICSSLRPSNVLSPSELSQYEQLLNEGKLLEGEDLDSAYDSISAFSSRKDNQEALFGNEERLTEIREAKSAYKEDALEMQKQLQRQKSQFSLLAGQVSSLIQGKRARVAAVAAVNGQLAALDEKLAARNLEMDAVLGKIASTAQELAHYHKGDENTVFLAYSDFHSYLIGDLACGKELNQWFSKQFDKGPFRLVAEEGKSNCSWVSLDDITTCLKRGDSEKIQHHRVAELQRLRSIFATSERQWVEAQVENAKQQAILLMLKSQISSDEAHIHQDIQSLRRKHSELAAELSSLHRKEQKFLSETIPRLCSELAQLQDTYILQGDYDLKVMRQECYINRQKMYINHLVNQLARHRFLKIACQIEKKTMLGAYSLVKVIDSELQNYLSAANSRLGHCRSLIQAASEVREQGAVDDRDTFLHGVRDLLSIYSNSPASLPTYVSAHGIIQQISAVRSDLRSLQLELENSLPEDRRRCINELCSLIQVLEQLLFASSTTAEPLLTPRPLMRELEEMDKVNSHLSISVEEVTEAHRQKAEIVKHHPHEVGWERQVFVDFFCNPDRLRNRVKELTARAKVLQK</sequence>
<dbReference type="GO" id="GO:0005874">
    <property type="term" value="C:microtubule"/>
    <property type="evidence" value="ECO:0007669"/>
    <property type="project" value="UniProtKB-KW"/>
</dbReference>
<keyword evidence="9" id="KW-0131">Cell cycle</keyword>
<dbReference type="InterPro" id="IPR026206">
    <property type="entry name" value="HAUS3"/>
</dbReference>
<keyword evidence="6" id="KW-0498">Mitosis</keyword>
<organism evidence="12 13">
    <name type="scientific">Dendrobium thyrsiflorum</name>
    <name type="common">Pinecone-like raceme dendrobium</name>
    <name type="synonym">Orchid</name>
    <dbReference type="NCBI Taxonomy" id="117978"/>
    <lineage>
        <taxon>Eukaryota</taxon>
        <taxon>Viridiplantae</taxon>
        <taxon>Streptophyta</taxon>
        <taxon>Embryophyta</taxon>
        <taxon>Tracheophyta</taxon>
        <taxon>Spermatophyta</taxon>
        <taxon>Magnoliopsida</taxon>
        <taxon>Liliopsida</taxon>
        <taxon>Asparagales</taxon>
        <taxon>Orchidaceae</taxon>
        <taxon>Epidendroideae</taxon>
        <taxon>Malaxideae</taxon>
        <taxon>Dendrobiinae</taxon>
        <taxon>Dendrobium</taxon>
    </lineage>
</organism>
<dbReference type="AlphaFoldDB" id="A0ABD0TVB1"/>
<dbReference type="GO" id="GO:0005819">
    <property type="term" value="C:spindle"/>
    <property type="evidence" value="ECO:0007669"/>
    <property type="project" value="UniProtKB-SubCell"/>
</dbReference>
<dbReference type="EMBL" id="JANQDX010000020">
    <property type="protein sequence ID" value="KAL0903604.1"/>
    <property type="molecule type" value="Genomic_DNA"/>
</dbReference>
<evidence type="ECO:0000256" key="1">
    <source>
        <dbReference type="ARBA" id="ARBA00004186"/>
    </source>
</evidence>
<evidence type="ECO:0000256" key="3">
    <source>
        <dbReference type="ARBA" id="ARBA00022490"/>
    </source>
</evidence>
<evidence type="ECO:0000256" key="10">
    <source>
        <dbReference type="SAM" id="Coils"/>
    </source>
</evidence>
<evidence type="ECO:0000256" key="6">
    <source>
        <dbReference type="ARBA" id="ARBA00022776"/>
    </source>
</evidence>
<evidence type="ECO:0000259" key="11">
    <source>
        <dbReference type="Pfam" id="PF14932"/>
    </source>
</evidence>
<keyword evidence="7 10" id="KW-0175">Coiled coil</keyword>
<feature type="coiled-coil region" evidence="10">
    <location>
        <begin position="102"/>
        <end position="129"/>
    </location>
</feature>
<evidence type="ECO:0000256" key="9">
    <source>
        <dbReference type="ARBA" id="ARBA00023306"/>
    </source>
</evidence>
<proteinExistence type="inferred from homology"/>
<name>A0ABD0TVB1_DENTH</name>
<dbReference type="Proteomes" id="UP001552299">
    <property type="component" value="Unassembled WGS sequence"/>
</dbReference>
<keyword evidence="5" id="KW-0493">Microtubule</keyword>
<evidence type="ECO:0000256" key="7">
    <source>
        <dbReference type="ARBA" id="ARBA00023054"/>
    </source>
</evidence>
<keyword evidence="3" id="KW-0963">Cytoplasm</keyword>
<dbReference type="InterPro" id="IPR032733">
    <property type="entry name" value="HAUS3_N"/>
</dbReference>
<reference evidence="12 13" key="1">
    <citation type="journal article" date="2024" name="Plant Biotechnol. J.">
        <title>Dendrobium thyrsiflorum genome and its molecular insights into genes involved in important horticultural traits.</title>
        <authorList>
            <person name="Chen B."/>
            <person name="Wang J.Y."/>
            <person name="Zheng P.J."/>
            <person name="Li K.L."/>
            <person name="Liang Y.M."/>
            <person name="Chen X.F."/>
            <person name="Zhang C."/>
            <person name="Zhao X."/>
            <person name="He X."/>
            <person name="Zhang G.Q."/>
            <person name="Liu Z.J."/>
            <person name="Xu Q."/>
        </authorList>
    </citation>
    <scope>NUCLEOTIDE SEQUENCE [LARGE SCALE GENOMIC DNA]</scope>
    <source>
        <strain evidence="12">GZMU011</strain>
    </source>
</reference>
<feature type="domain" description="HAUS augmin-like complex subunit 3 N-terminal" evidence="11">
    <location>
        <begin position="28"/>
        <end position="290"/>
    </location>
</feature>
<evidence type="ECO:0000256" key="8">
    <source>
        <dbReference type="ARBA" id="ARBA00023212"/>
    </source>
</evidence>
<comment type="caution">
    <text evidence="12">The sequence shown here is derived from an EMBL/GenBank/DDBJ whole genome shotgun (WGS) entry which is preliminary data.</text>
</comment>
<dbReference type="PANTHER" id="PTHR19378:SF0">
    <property type="entry name" value="HAUS AUGMIN-LIKE COMPLEX SUBUNIT 3"/>
    <property type="match status" value="1"/>
</dbReference>
<accession>A0ABD0TVB1</accession>
<evidence type="ECO:0000256" key="4">
    <source>
        <dbReference type="ARBA" id="ARBA00022618"/>
    </source>
</evidence>
<keyword evidence="13" id="KW-1185">Reference proteome</keyword>
<dbReference type="GO" id="GO:0051301">
    <property type="term" value="P:cell division"/>
    <property type="evidence" value="ECO:0007669"/>
    <property type="project" value="UniProtKB-KW"/>
</dbReference>
<evidence type="ECO:0000313" key="13">
    <source>
        <dbReference type="Proteomes" id="UP001552299"/>
    </source>
</evidence>
<evidence type="ECO:0000256" key="5">
    <source>
        <dbReference type="ARBA" id="ARBA00022701"/>
    </source>
</evidence>
<protein>
    <recommendedName>
        <fullName evidence="11">HAUS augmin-like complex subunit 3 N-terminal domain-containing protein</fullName>
    </recommendedName>
</protein>
<comment type="subcellular location">
    <subcellularLocation>
        <location evidence="1">Cytoplasm</location>
        <location evidence="1">Cytoskeleton</location>
        <location evidence="1">Spindle</location>
    </subcellularLocation>
</comment>
<comment type="similarity">
    <text evidence="2">Belongs to the HAUS3 family.</text>
</comment>
<dbReference type="Pfam" id="PF14932">
    <property type="entry name" value="HAUS-augmin3"/>
    <property type="match status" value="1"/>
</dbReference>